<dbReference type="OrthoDB" id="2680098at2"/>
<dbReference type="RefSeq" id="WP_042533606.1">
    <property type="nucleotide sequence ID" value="NZ_JAUDBP010000004.1"/>
</dbReference>
<dbReference type="GO" id="GO:0003676">
    <property type="term" value="F:nucleic acid binding"/>
    <property type="evidence" value="ECO:0007669"/>
    <property type="project" value="InterPro"/>
</dbReference>
<proteinExistence type="predicted"/>
<sequence length="219" mass="25415">MKVRIEYTYQTPKGVTAAFTSEDMEASKALFIVEDIRKMGRMKNVVFVDSHEHTWSLKELRKQMEEIQTEPHDITVYFDGGFDLETSHSGLGCAIYYQQNNTFYRLRKNAMVEELCSNNEAEYAALHLALVELERLDVHHLPVSFYGDSQVVVNQLMGEWPCYEEELTKWADRIENKMNQLGVIPEYKHISRKKNREADRLAGQALKGMEITSKKELAE</sequence>
<dbReference type="Proteomes" id="UP000040453">
    <property type="component" value="Unassembled WGS sequence"/>
</dbReference>
<organism evidence="2 3">
    <name type="scientific">Oceanobacillus oncorhynchi</name>
    <dbReference type="NCBI Taxonomy" id="545501"/>
    <lineage>
        <taxon>Bacteria</taxon>
        <taxon>Bacillati</taxon>
        <taxon>Bacillota</taxon>
        <taxon>Bacilli</taxon>
        <taxon>Bacillales</taxon>
        <taxon>Bacillaceae</taxon>
        <taxon>Oceanobacillus</taxon>
    </lineage>
</organism>
<evidence type="ECO:0000313" key="2">
    <source>
        <dbReference type="EMBL" id="CEI83329.1"/>
    </source>
</evidence>
<dbReference type="PANTHER" id="PTHR48475:SF1">
    <property type="entry name" value="RNASE H TYPE-1 DOMAIN-CONTAINING PROTEIN"/>
    <property type="match status" value="1"/>
</dbReference>
<keyword evidence="3" id="KW-1185">Reference proteome</keyword>
<evidence type="ECO:0000313" key="3">
    <source>
        <dbReference type="Proteomes" id="UP000040453"/>
    </source>
</evidence>
<name>A0A0A1MUM5_9BACI</name>
<dbReference type="SUPFAM" id="SSF53098">
    <property type="entry name" value="Ribonuclease H-like"/>
    <property type="match status" value="1"/>
</dbReference>
<dbReference type="Pfam" id="PF13456">
    <property type="entry name" value="RVT_3"/>
    <property type="match status" value="1"/>
</dbReference>
<protein>
    <recommendedName>
        <fullName evidence="1">RNase H type-1 domain-containing protein</fullName>
    </recommendedName>
</protein>
<dbReference type="Gene3D" id="3.30.420.10">
    <property type="entry name" value="Ribonuclease H-like superfamily/Ribonuclease H"/>
    <property type="match status" value="1"/>
</dbReference>
<dbReference type="EMBL" id="CDGG01000001">
    <property type="protein sequence ID" value="CEI83329.1"/>
    <property type="molecule type" value="Genomic_DNA"/>
</dbReference>
<dbReference type="PROSITE" id="PS50879">
    <property type="entry name" value="RNASE_H_1"/>
    <property type="match status" value="1"/>
</dbReference>
<accession>A0A0A1MUM5</accession>
<dbReference type="PANTHER" id="PTHR48475">
    <property type="entry name" value="RIBONUCLEASE H"/>
    <property type="match status" value="1"/>
</dbReference>
<dbReference type="CDD" id="cd09279">
    <property type="entry name" value="RNase_HI_like"/>
    <property type="match status" value="1"/>
</dbReference>
<reference evidence="2 3" key="1">
    <citation type="submission" date="2014-11" db="EMBL/GenBank/DDBJ databases">
        <authorList>
            <person name="Urmite Genomes Urmite Genomes"/>
        </authorList>
    </citation>
    <scope>NUCLEOTIDE SEQUENCE [LARGE SCALE GENOMIC DNA]</scope>
    <source>
        <strain evidence="2 3">Oc5</strain>
    </source>
</reference>
<evidence type="ECO:0000259" key="1">
    <source>
        <dbReference type="PROSITE" id="PS50879"/>
    </source>
</evidence>
<dbReference type="InterPro" id="IPR036397">
    <property type="entry name" value="RNaseH_sf"/>
</dbReference>
<dbReference type="InterPro" id="IPR002156">
    <property type="entry name" value="RNaseH_domain"/>
</dbReference>
<dbReference type="InterPro" id="IPR012337">
    <property type="entry name" value="RNaseH-like_sf"/>
</dbReference>
<dbReference type="AlphaFoldDB" id="A0A0A1MUM5"/>
<gene>
    <name evidence="2" type="ORF">BN997_03235</name>
</gene>
<dbReference type="NCBIfam" id="NF005822">
    <property type="entry name" value="PRK07708.1"/>
    <property type="match status" value="1"/>
</dbReference>
<feature type="domain" description="RNase H type-1" evidence="1">
    <location>
        <begin position="70"/>
        <end position="207"/>
    </location>
</feature>
<dbReference type="STRING" id="545501.BN997_03235"/>
<dbReference type="GO" id="GO:0004523">
    <property type="term" value="F:RNA-DNA hybrid ribonuclease activity"/>
    <property type="evidence" value="ECO:0007669"/>
    <property type="project" value="InterPro"/>
</dbReference>